<dbReference type="AlphaFoldDB" id="A0A8T2PFN1"/>
<dbReference type="SUPFAM" id="SSF49842">
    <property type="entry name" value="TNF-like"/>
    <property type="match status" value="1"/>
</dbReference>
<proteinExistence type="predicted"/>
<evidence type="ECO:0000256" key="1">
    <source>
        <dbReference type="ARBA" id="ARBA00004498"/>
    </source>
</evidence>
<comment type="caution">
    <text evidence="7">The sequence shown here is derived from an EMBL/GenBank/DDBJ whole genome shotgun (WGS) entry which is preliminary data.</text>
</comment>
<evidence type="ECO:0000256" key="3">
    <source>
        <dbReference type="ARBA" id="ARBA00022530"/>
    </source>
</evidence>
<evidence type="ECO:0000259" key="6">
    <source>
        <dbReference type="PROSITE" id="PS50871"/>
    </source>
</evidence>
<dbReference type="Proteomes" id="UP000824540">
    <property type="component" value="Unassembled WGS sequence"/>
</dbReference>
<evidence type="ECO:0000313" key="7">
    <source>
        <dbReference type="EMBL" id="KAG9348288.1"/>
    </source>
</evidence>
<reference evidence="7" key="1">
    <citation type="thesis" date="2021" institute="BYU ScholarsArchive" country="Provo, UT, USA">
        <title>Applications of and Algorithms for Genome Assembly and Genomic Analyses with an Emphasis on Marine Teleosts.</title>
        <authorList>
            <person name="Pickett B.D."/>
        </authorList>
    </citation>
    <scope>NUCLEOTIDE SEQUENCE</scope>
    <source>
        <strain evidence="7">HI-2016</strain>
    </source>
</reference>
<dbReference type="PANTHER" id="PTHR15427">
    <property type="entry name" value="EMILIN ELASTIN MICROFIBRIL INTERFACE-LOCATED PROTEIN ELASTIN MICROFIBRIL INTERFACER"/>
    <property type="match status" value="1"/>
</dbReference>
<evidence type="ECO:0000256" key="5">
    <source>
        <dbReference type="SAM" id="MobiDB-lite"/>
    </source>
</evidence>
<feature type="region of interest" description="Disordered" evidence="5">
    <location>
        <begin position="1"/>
        <end position="23"/>
    </location>
</feature>
<dbReference type="Gene3D" id="2.60.120.40">
    <property type="match status" value="1"/>
</dbReference>
<dbReference type="EMBL" id="JAFBMS010000011">
    <property type="protein sequence ID" value="KAG9348288.1"/>
    <property type="molecule type" value="Genomic_DNA"/>
</dbReference>
<dbReference type="PRINTS" id="PR00007">
    <property type="entry name" value="COMPLEMNTC1Q"/>
</dbReference>
<keyword evidence="8" id="KW-1185">Reference proteome</keyword>
<evidence type="ECO:0000256" key="4">
    <source>
        <dbReference type="ARBA" id="ARBA00023119"/>
    </source>
</evidence>
<dbReference type="OrthoDB" id="6154955at2759"/>
<gene>
    <name evidence="7" type="ORF">JZ751_002023</name>
</gene>
<evidence type="ECO:0000313" key="8">
    <source>
        <dbReference type="Proteomes" id="UP000824540"/>
    </source>
</evidence>
<keyword evidence="2" id="KW-0964">Secreted</keyword>
<dbReference type="GO" id="GO:0005581">
    <property type="term" value="C:collagen trimer"/>
    <property type="evidence" value="ECO:0007669"/>
    <property type="project" value="UniProtKB-KW"/>
</dbReference>
<dbReference type="PANTHER" id="PTHR15427:SF52">
    <property type="entry name" value="C1Q DOMAIN-CONTAINING PROTEIN"/>
    <property type="match status" value="1"/>
</dbReference>
<sequence length="156" mass="17203">MDCNRGDGGDCKPETTDPDPVEDKGRTIAFTAKLAICNSYPTHKGPLIFTNVLVNEGDGYSPNNGIFTCPRSGFYHFDVHASTYGRAQFMLYKNGQNVVSAYHTTLSDRRSQMASIGSVIQLSEGDKVWVELWGCGRNDIFATVDNDTVFLGFRFG</sequence>
<evidence type="ECO:0000256" key="2">
    <source>
        <dbReference type="ARBA" id="ARBA00022525"/>
    </source>
</evidence>
<feature type="domain" description="C1q" evidence="6">
    <location>
        <begin position="23"/>
        <end position="156"/>
    </location>
</feature>
<name>A0A8T2PFN1_9TELE</name>
<accession>A0A8T2PFN1</accession>
<dbReference type="Pfam" id="PF00386">
    <property type="entry name" value="C1q"/>
    <property type="match status" value="1"/>
</dbReference>
<protein>
    <recommendedName>
        <fullName evidence="6">C1q domain-containing protein</fullName>
    </recommendedName>
</protein>
<organism evidence="7 8">
    <name type="scientific">Albula glossodonta</name>
    <name type="common">roundjaw bonefish</name>
    <dbReference type="NCBI Taxonomy" id="121402"/>
    <lineage>
        <taxon>Eukaryota</taxon>
        <taxon>Metazoa</taxon>
        <taxon>Chordata</taxon>
        <taxon>Craniata</taxon>
        <taxon>Vertebrata</taxon>
        <taxon>Euteleostomi</taxon>
        <taxon>Actinopterygii</taxon>
        <taxon>Neopterygii</taxon>
        <taxon>Teleostei</taxon>
        <taxon>Albuliformes</taxon>
        <taxon>Albulidae</taxon>
        <taxon>Albula</taxon>
    </lineage>
</organism>
<dbReference type="InterPro" id="IPR050392">
    <property type="entry name" value="Collagen/C1q_domain"/>
</dbReference>
<keyword evidence="4" id="KW-0176">Collagen</keyword>
<dbReference type="PROSITE" id="PS50871">
    <property type="entry name" value="C1Q"/>
    <property type="match status" value="1"/>
</dbReference>
<dbReference type="InterPro" id="IPR001073">
    <property type="entry name" value="C1q_dom"/>
</dbReference>
<dbReference type="SMART" id="SM00110">
    <property type="entry name" value="C1Q"/>
    <property type="match status" value="1"/>
</dbReference>
<keyword evidence="3" id="KW-0272">Extracellular matrix</keyword>
<dbReference type="InterPro" id="IPR008983">
    <property type="entry name" value="Tumour_necrosis_fac-like_dom"/>
</dbReference>
<comment type="subcellular location">
    <subcellularLocation>
        <location evidence="1">Secreted</location>
        <location evidence="1">Extracellular space</location>
        <location evidence="1">Extracellular matrix</location>
    </subcellularLocation>
</comment>